<dbReference type="InterPro" id="IPR012340">
    <property type="entry name" value="NA-bd_OB-fold"/>
</dbReference>
<accession>A0ABP1FMU5</accession>
<sequence>MMQIANLVLGLEFKDLLVEVTEVEGIDPESKPEDPAHSAIVGDATGHIRLVYRAATAVRPTQVKKGKTYLIAGKVTSHNGHVQIQIGSSWGKISLINGQKVAHIPPYCEATDLSAPERRYGAVLLRCGPDEQLQAFVRSTGEALPSLTCSFMETERMTACRALEGGLEMLPNGFRLLPVVPVECYERAAQGIAITSIFAAVETNPADKFSIGALGQWQPVSGLLQQVPDAMRRSLRALLLQLAQASAVGLIDMELAESAAAFQEPLQAAQVKTSGQGRSLESRMKQAKITDDEHDDSAASSVSYGTEDEEYWEKVAVAESTAGPADSAEPDEAGPSGQAAAQPGGPEQPAATPGQTASDPAADRQTTVGSTKQYPEWQPGELQKVTGGGAEVQSLLDRLEANAGIAVVIWFVGWAETCRASIPALERLATERKDVPFLLLDVEVSATNRALAMEKALTKPQSQRRTAKPVLRGEQKFPAFSLHIAPSLQPQQMFTGSSALKDLTKGMAGYPTNARLAPAPASEASAEATHGASATAAVAPSKAAAQSAAEKPPTGSGKPPRGVGVIKRGAPDLKQKLQDAQTAEEAMAVLWTAASAEAACAPAVQALQSMTSTSSGVAAYEAPSDMSKANGLLAEALGVKAFPTLQVFKDMKVQNSVSECTADRIRSVLSPLAHEKAAPAAQEASERSIPAEQEPPRAAESAMQHAPKSPEPPVSKASPDSAAEHPQSDSAAKSQDSGSAEKSPEASGRDDVRFAPLTGKDAVSGAQRMMPGGKKGYYWPKMPCLRCGCPWYSGEDWDAVCMRCGWDCQVSGYDDESQPLPPFRAQWQEFTDALKDGKTPEYYGKRKKVKSKA</sequence>
<feature type="compositionally biased region" description="Polar residues" evidence="1">
    <location>
        <begin position="364"/>
        <end position="373"/>
    </location>
</feature>
<name>A0ABP1FMU5_9CHLO</name>
<comment type="caution">
    <text evidence="2">The sequence shown here is derived from an EMBL/GenBank/DDBJ whole genome shotgun (WGS) entry which is preliminary data.</text>
</comment>
<dbReference type="Gene3D" id="2.40.50.140">
    <property type="entry name" value="Nucleic acid-binding proteins"/>
    <property type="match status" value="1"/>
</dbReference>
<dbReference type="CDD" id="cd02947">
    <property type="entry name" value="TRX_family"/>
    <property type="match status" value="1"/>
</dbReference>
<dbReference type="SUPFAM" id="SSF52833">
    <property type="entry name" value="Thioredoxin-like"/>
    <property type="match status" value="1"/>
</dbReference>
<feature type="compositionally biased region" description="Polar residues" evidence="1">
    <location>
        <begin position="728"/>
        <end position="740"/>
    </location>
</feature>
<feature type="compositionally biased region" description="Basic and acidic residues" evidence="1">
    <location>
        <begin position="742"/>
        <end position="753"/>
    </location>
</feature>
<feature type="compositionally biased region" description="Low complexity" evidence="1">
    <location>
        <begin position="333"/>
        <end position="355"/>
    </location>
</feature>
<feature type="compositionally biased region" description="Basic and acidic residues" evidence="1">
    <location>
        <begin position="280"/>
        <end position="291"/>
    </location>
</feature>
<evidence type="ECO:0000313" key="2">
    <source>
        <dbReference type="EMBL" id="CAL5219964.1"/>
    </source>
</evidence>
<feature type="region of interest" description="Disordered" evidence="1">
    <location>
        <begin position="268"/>
        <end position="385"/>
    </location>
</feature>
<dbReference type="Proteomes" id="UP001497392">
    <property type="component" value="Unassembled WGS sequence"/>
</dbReference>
<organism evidence="2 3">
    <name type="scientific">Coccomyxa viridis</name>
    <dbReference type="NCBI Taxonomy" id="1274662"/>
    <lineage>
        <taxon>Eukaryota</taxon>
        <taxon>Viridiplantae</taxon>
        <taxon>Chlorophyta</taxon>
        <taxon>core chlorophytes</taxon>
        <taxon>Trebouxiophyceae</taxon>
        <taxon>Trebouxiophyceae incertae sedis</taxon>
        <taxon>Coccomyxaceae</taxon>
        <taxon>Coccomyxa</taxon>
    </lineage>
</organism>
<feature type="compositionally biased region" description="Polar residues" evidence="1">
    <location>
        <begin position="270"/>
        <end position="279"/>
    </location>
</feature>
<proteinExistence type="predicted"/>
<dbReference type="EMBL" id="CAXHTA020000002">
    <property type="protein sequence ID" value="CAL5219964.1"/>
    <property type="molecule type" value="Genomic_DNA"/>
</dbReference>
<dbReference type="InterPro" id="IPR036249">
    <property type="entry name" value="Thioredoxin-like_sf"/>
</dbReference>
<gene>
    <name evidence="2" type="primary">g1899</name>
    <name evidence="2" type="ORF">VP750_LOCUS1623</name>
</gene>
<protein>
    <submittedName>
        <fullName evidence="2">G1899 protein</fullName>
    </submittedName>
</protein>
<evidence type="ECO:0000256" key="1">
    <source>
        <dbReference type="SAM" id="MobiDB-lite"/>
    </source>
</evidence>
<feature type="compositionally biased region" description="Low complexity" evidence="1">
    <location>
        <begin position="518"/>
        <end position="554"/>
    </location>
</feature>
<keyword evidence="3" id="KW-1185">Reference proteome</keyword>
<reference evidence="2 3" key="1">
    <citation type="submission" date="2024-06" db="EMBL/GenBank/DDBJ databases">
        <authorList>
            <person name="Kraege A."/>
            <person name="Thomma B."/>
        </authorList>
    </citation>
    <scope>NUCLEOTIDE SEQUENCE [LARGE SCALE GENOMIC DNA]</scope>
</reference>
<feature type="region of interest" description="Disordered" evidence="1">
    <location>
        <begin position="673"/>
        <end position="771"/>
    </location>
</feature>
<evidence type="ECO:0000313" key="3">
    <source>
        <dbReference type="Proteomes" id="UP001497392"/>
    </source>
</evidence>
<feature type="region of interest" description="Disordered" evidence="1">
    <location>
        <begin position="518"/>
        <end position="567"/>
    </location>
</feature>